<dbReference type="Proteomes" id="UP000030428">
    <property type="component" value="Unassembled WGS sequence"/>
</dbReference>
<dbReference type="Pfam" id="PF01584">
    <property type="entry name" value="CheW"/>
    <property type="match status" value="1"/>
</dbReference>
<dbReference type="GO" id="GO:0007165">
    <property type="term" value="P:signal transduction"/>
    <property type="evidence" value="ECO:0007669"/>
    <property type="project" value="InterPro"/>
</dbReference>
<dbReference type="PROSITE" id="PS50851">
    <property type="entry name" value="CHEW"/>
    <property type="match status" value="1"/>
</dbReference>
<dbReference type="AlphaFoldDB" id="A0A0A6RXQ4"/>
<organism evidence="2 3">
    <name type="scientific">Candidatus Thiomargarita nelsonii</name>
    <dbReference type="NCBI Taxonomy" id="1003181"/>
    <lineage>
        <taxon>Bacteria</taxon>
        <taxon>Pseudomonadati</taxon>
        <taxon>Pseudomonadota</taxon>
        <taxon>Gammaproteobacteria</taxon>
        <taxon>Thiotrichales</taxon>
        <taxon>Thiotrichaceae</taxon>
        <taxon>Thiomargarita</taxon>
    </lineage>
</organism>
<dbReference type="GO" id="GO:0005829">
    <property type="term" value="C:cytosol"/>
    <property type="evidence" value="ECO:0007669"/>
    <property type="project" value="TreeGrafter"/>
</dbReference>
<protein>
    <recommendedName>
        <fullName evidence="1">CheW-like domain-containing protein</fullName>
    </recommendedName>
</protein>
<dbReference type="InterPro" id="IPR036061">
    <property type="entry name" value="CheW-like_dom_sf"/>
</dbReference>
<accession>A0A0A6RXQ4</accession>
<dbReference type="Gene3D" id="2.40.50.180">
    <property type="entry name" value="CheA-289, Domain 4"/>
    <property type="match status" value="1"/>
</dbReference>
<proteinExistence type="predicted"/>
<comment type="caution">
    <text evidence="2">The sequence shown here is derived from an EMBL/GenBank/DDBJ whole genome shotgun (WGS) entry which is preliminary data.</text>
</comment>
<dbReference type="InterPro" id="IPR002545">
    <property type="entry name" value="CheW-lke_dom"/>
</dbReference>
<dbReference type="SUPFAM" id="SSF50341">
    <property type="entry name" value="CheW-like"/>
    <property type="match status" value="1"/>
</dbReference>
<gene>
    <name evidence="2" type="ORF">PN36_00835</name>
</gene>
<reference evidence="2 3" key="1">
    <citation type="journal article" date="2016" name="Front. Microbiol.">
        <title>Single-Cell (Meta-)Genomics of a Dimorphic Candidatus Thiomargarita nelsonii Reveals Genomic Plasticity.</title>
        <authorList>
            <person name="Flood B.E."/>
            <person name="Fliss P."/>
            <person name="Jones D.S."/>
            <person name="Dick G.J."/>
            <person name="Jain S."/>
            <person name="Kaster A.K."/>
            <person name="Winkel M."/>
            <person name="Mussmann M."/>
            <person name="Bailey J."/>
        </authorList>
    </citation>
    <scope>NUCLEOTIDE SEQUENCE [LARGE SCALE GENOMIC DNA]</scope>
    <source>
        <strain evidence="2">Hydrate Ridge</strain>
    </source>
</reference>
<dbReference type="EMBL" id="JSZA02000002">
    <property type="protein sequence ID" value="KHD08671.1"/>
    <property type="molecule type" value="Genomic_DNA"/>
</dbReference>
<evidence type="ECO:0000259" key="1">
    <source>
        <dbReference type="PROSITE" id="PS50851"/>
    </source>
</evidence>
<name>A0A0A6RXQ4_9GAMM</name>
<dbReference type="PANTHER" id="PTHR22617:SF23">
    <property type="entry name" value="CHEMOTAXIS PROTEIN CHEW"/>
    <property type="match status" value="1"/>
</dbReference>
<dbReference type="GO" id="GO:0006935">
    <property type="term" value="P:chemotaxis"/>
    <property type="evidence" value="ECO:0007669"/>
    <property type="project" value="InterPro"/>
</dbReference>
<dbReference type="InterPro" id="IPR039315">
    <property type="entry name" value="CheW"/>
</dbReference>
<evidence type="ECO:0000313" key="3">
    <source>
        <dbReference type="Proteomes" id="UP000030428"/>
    </source>
</evidence>
<sequence length="181" mass="20344">MRKVPKLTPSQALNRPLIGQAETHTDVEEIKTSRRLGFYIGVLGFLIAEQTTSELTEILPICPIPFTANWLLGLINLRGNLVPVFDLHKLLQLEKRAVKKQMLLILGEGQKAGAIVIDSLPIPLTFTNTEELTTLPRLPDMIKAYATSGYEKKNDDDKKAQLWFNFDHQNFFDSIATKVGL</sequence>
<evidence type="ECO:0000313" key="2">
    <source>
        <dbReference type="EMBL" id="KHD08671.1"/>
    </source>
</evidence>
<feature type="domain" description="CheW-like" evidence="1">
    <location>
        <begin position="32"/>
        <end position="177"/>
    </location>
</feature>
<keyword evidence="3" id="KW-1185">Reference proteome</keyword>
<dbReference type="PANTHER" id="PTHR22617">
    <property type="entry name" value="CHEMOTAXIS SENSOR HISTIDINE KINASE-RELATED"/>
    <property type="match status" value="1"/>
</dbReference>